<dbReference type="SUPFAM" id="SSF52172">
    <property type="entry name" value="CheY-like"/>
    <property type="match status" value="1"/>
</dbReference>
<evidence type="ECO:0000256" key="7">
    <source>
        <dbReference type="PROSITE-ProRule" id="PRU00169"/>
    </source>
</evidence>
<feature type="domain" description="Sigma-54 factor interaction" evidence="8">
    <location>
        <begin position="139"/>
        <end position="368"/>
    </location>
</feature>
<keyword evidence="3" id="KW-0067">ATP-binding</keyword>
<reference evidence="10 11" key="1">
    <citation type="submission" date="2014-04" db="EMBL/GenBank/DDBJ databases">
        <title>Genome assembly of Hyalangium minutum DSM 14724.</title>
        <authorList>
            <person name="Sharma G."/>
            <person name="Subramanian S."/>
        </authorList>
    </citation>
    <scope>NUCLEOTIDE SEQUENCE [LARGE SCALE GENOMIC DNA]</scope>
    <source>
        <strain evidence="10 11">DSM 14724</strain>
    </source>
</reference>
<evidence type="ECO:0000259" key="9">
    <source>
        <dbReference type="PROSITE" id="PS50110"/>
    </source>
</evidence>
<keyword evidence="2" id="KW-0547">Nucleotide-binding</keyword>
<dbReference type="FunFam" id="3.40.50.2300:FF:000018">
    <property type="entry name" value="DNA-binding transcriptional regulator NtrC"/>
    <property type="match status" value="1"/>
</dbReference>
<dbReference type="STRING" id="394096.DB31_1484"/>
<dbReference type="PROSITE" id="PS50045">
    <property type="entry name" value="SIGMA54_INTERACT_4"/>
    <property type="match status" value="1"/>
</dbReference>
<dbReference type="SMART" id="SM00448">
    <property type="entry name" value="REC"/>
    <property type="match status" value="1"/>
</dbReference>
<sequence length="449" mass="49340">MGRILVVDDEEGVRSFLAESLELDGHQIEEAASGEEGLERLRAKSFDLVLTDLRMPGMGGMQLLEKAQAEQPEVEFIVLTAHGNVENAVQAMKLGAFDFIQKPVSGPAELRLLANRALERRRLKDQAEVVQATAEAPVLSYGDPAMTPVVEALRKVARTHATVLLLGESGTGKEVAARAIHRMSDRAQGPFVAINCATLSEGLLESELFGHEKGAFTGATDRKRGRIELAHGGTFFLDEVGELKPAIQARLLRVLQERAFERVGGTRTLEVDVRWIAATHRDLRGQIADGTFREDLYHRLSVFPVKLPPLRERKGDILPLADVLLARACHELKRPVLKLSEAAKKELLGGQWTGNIRELANALERAAILSDGEILEPWHLLVEPARTPAPAAAPAATGAETGAMTLEEMERRTIERVLQEVGGNRREASERLGIGLRTLYEKLKRYKIG</sequence>
<keyword evidence="5" id="KW-0805">Transcription regulation</keyword>
<dbReference type="SUPFAM" id="SSF46689">
    <property type="entry name" value="Homeodomain-like"/>
    <property type="match status" value="1"/>
</dbReference>
<dbReference type="FunFam" id="3.40.50.300:FF:000006">
    <property type="entry name" value="DNA-binding transcriptional regulator NtrC"/>
    <property type="match status" value="1"/>
</dbReference>
<dbReference type="InterPro" id="IPR002078">
    <property type="entry name" value="Sigma_54_int"/>
</dbReference>
<dbReference type="Pfam" id="PF25601">
    <property type="entry name" value="AAA_lid_14"/>
    <property type="match status" value="1"/>
</dbReference>
<dbReference type="PROSITE" id="PS00676">
    <property type="entry name" value="SIGMA54_INTERACT_2"/>
    <property type="match status" value="1"/>
</dbReference>
<proteinExistence type="predicted"/>
<dbReference type="CDD" id="cd00009">
    <property type="entry name" value="AAA"/>
    <property type="match status" value="1"/>
</dbReference>
<dbReference type="InterPro" id="IPR001789">
    <property type="entry name" value="Sig_transdc_resp-reg_receiver"/>
</dbReference>
<evidence type="ECO:0000256" key="2">
    <source>
        <dbReference type="ARBA" id="ARBA00022741"/>
    </source>
</evidence>
<gene>
    <name evidence="10" type="ORF">DB31_1484</name>
</gene>
<evidence type="ECO:0000256" key="5">
    <source>
        <dbReference type="ARBA" id="ARBA00023015"/>
    </source>
</evidence>
<evidence type="ECO:0000313" key="10">
    <source>
        <dbReference type="EMBL" id="KFE65368.1"/>
    </source>
</evidence>
<dbReference type="Gene3D" id="1.10.10.60">
    <property type="entry name" value="Homeodomain-like"/>
    <property type="match status" value="1"/>
</dbReference>
<keyword evidence="4" id="KW-0902">Two-component regulatory system</keyword>
<dbReference type="Gene3D" id="3.40.50.2300">
    <property type="match status" value="1"/>
</dbReference>
<comment type="caution">
    <text evidence="10">The sequence shown here is derived from an EMBL/GenBank/DDBJ whole genome shotgun (WGS) entry which is preliminary data.</text>
</comment>
<organism evidence="10 11">
    <name type="scientific">Hyalangium minutum</name>
    <dbReference type="NCBI Taxonomy" id="394096"/>
    <lineage>
        <taxon>Bacteria</taxon>
        <taxon>Pseudomonadati</taxon>
        <taxon>Myxococcota</taxon>
        <taxon>Myxococcia</taxon>
        <taxon>Myxococcales</taxon>
        <taxon>Cystobacterineae</taxon>
        <taxon>Archangiaceae</taxon>
        <taxon>Hyalangium</taxon>
    </lineage>
</organism>
<dbReference type="InterPro" id="IPR003593">
    <property type="entry name" value="AAA+_ATPase"/>
</dbReference>
<accession>A0A085WCF5</accession>
<dbReference type="AlphaFoldDB" id="A0A085WCF5"/>
<evidence type="ECO:0000256" key="4">
    <source>
        <dbReference type="ARBA" id="ARBA00023012"/>
    </source>
</evidence>
<evidence type="ECO:0000259" key="8">
    <source>
        <dbReference type="PROSITE" id="PS50045"/>
    </source>
</evidence>
<keyword evidence="11" id="KW-1185">Reference proteome</keyword>
<evidence type="ECO:0000313" key="11">
    <source>
        <dbReference type="Proteomes" id="UP000028725"/>
    </source>
</evidence>
<dbReference type="Proteomes" id="UP000028725">
    <property type="component" value="Unassembled WGS sequence"/>
</dbReference>
<feature type="domain" description="Response regulatory" evidence="9">
    <location>
        <begin position="3"/>
        <end position="117"/>
    </location>
</feature>
<dbReference type="PRINTS" id="PR01590">
    <property type="entry name" value="HTHFIS"/>
</dbReference>
<dbReference type="PROSITE" id="PS50110">
    <property type="entry name" value="RESPONSE_REGULATORY"/>
    <property type="match status" value="1"/>
</dbReference>
<feature type="modified residue" description="4-aspartylphosphate" evidence="7">
    <location>
        <position position="52"/>
    </location>
</feature>
<dbReference type="Pfam" id="PF00158">
    <property type="entry name" value="Sigma54_activat"/>
    <property type="match status" value="1"/>
</dbReference>
<dbReference type="InterPro" id="IPR025943">
    <property type="entry name" value="Sigma_54_int_dom_ATP-bd_2"/>
</dbReference>
<dbReference type="InterPro" id="IPR027417">
    <property type="entry name" value="P-loop_NTPase"/>
</dbReference>
<dbReference type="SMART" id="SM00382">
    <property type="entry name" value="AAA"/>
    <property type="match status" value="1"/>
</dbReference>
<name>A0A085WCF5_9BACT</name>
<dbReference type="GO" id="GO:0006355">
    <property type="term" value="P:regulation of DNA-templated transcription"/>
    <property type="evidence" value="ECO:0007669"/>
    <property type="project" value="InterPro"/>
</dbReference>
<dbReference type="Pfam" id="PF00072">
    <property type="entry name" value="Response_reg"/>
    <property type="match status" value="1"/>
</dbReference>
<dbReference type="InterPro" id="IPR058031">
    <property type="entry name" value="AAA_lid_NorR"/>
</dbReference>
<dbReference type="RefSeq" id="WP_044193176.1">
    <property type="nucleotide sequence ID" value="NZ_JMCB01000012.1"/>
</dbReference>
<keyword evidence="6" id="KW-0804">Transcription</keyword>
<dbReference type="Gene3D" id="1.10.8.60">
    <property type="match status" value="1"/>
</dbReference>
<dbReference type="PANTHER" id="PTHR32071">
    <property type="entry name" value="TRANSCRIPTIONAL REGULATORY PROTEIN"/>
    <property type="match status" value="1"/>
</dbReference>
<dbReference type="GO" id="GO:0000160">
    <property type="term" value="P:phosphorelay signal transduction system"/>
    <property type="evidence" value="ECO:0007669"/>
    <property type="project" value="UniProtKB-KW"/>
</dbReference>
<protein>
    <submittedName>
        <fullName evidence="10">Response regulator of zinc sigma-54-dependent two-component system</fullName>
    </submittedName>
</protein>
<dbReference type="Gene3D" id="3.40.50.300">
    <property type="entry name" value="P-loop containing nucleotide triphosphate hydrolases"/>
    <property type="match status" value="1"/>
</dbReference>
<keyword evidence="1 7" id="KW-0597">Phosphoprotein</keyword>
<evidence type="ECO:0000256" key="6">
    <source>
        <dbReference type="ARBA" id="ARBA00023163"/>
    </source>
</evidence>
<dbReference type="InterPro" id="IPR009057">
    <property type="entry name" value="Homeodomain-like_sf"/>
</dbReference>
<dbReference type="SUPFAM" id="SSF52540">
    <property type="entry name" value="P-loop containing nucleoside triphosphate hydrolases"/>
    <property type="match status" value="1"/>
</dbReference>
<dbReference type="EMBL" id="JMCB01000012">
    <property type="protein sequence ID" value="KFE65368.1"/>
    <property type="molecule type" value="Genomic_DNA"/>
</dbReference>
<dbReference type="InterPro" id="IPR002197">
    <property type="entry name" value="HTH_Fis"/>
</dbReference>
<evidence type="ECO:0000256" key="3">
    <source>
        <dbReference type="ARBA" id="ARBA00022840"/>
    </source>
</evidence>
<dbReference type="GO" id="GO:0043565">
    <property type="term" value="F:sequence-specific DNA binding"/>
    <property type="evidence" value="ECO:0007669"/>
    <property type="project" value="InterPro"/>
</dbReference>
<dbReference type="OrthoDB" id="9763792at2"/>
<dbReference type="GO" id="GO:0005524">
    <property type="term" value="F:ATP binding"/>
    <property type="evidence" value="ECO:0007669"/>
    <property type="project" value="UniProtKB-KW"/>
</dbReference>
<evidence type="ECO:0000256" key="1">
    <source>
        <dbReference type="ARBA" id="ARBA00022553"/>
    </source>
</evidence>
<dbReference type="InterPro" id="IPR011006">
    <property type="entry name" value="CheY-like_superfamily"/>
</dbReference>
<dbReference type="Pfam" id="PF02954">
    <property type="entry name" value="HTH_8"/>
    <property type="match status" value="1"/>
</dbReference>